<dbReference type="RefSeq" id="XP_022428085.2">
    <property type="nucleotide sequence ID" value="XM_022572377.2"/>
</dbReference>
<proteinExistence type="predicted"/>
<accession>A0A2Y9N1M0</accession>
<organism evidence="1 2">
    <name type="scientific">Delphinapterus leucas</name>
    <name type="common">Beluga whale</name>
    <dbReference type="NCBI Taxonomy" id="9749"/>
    <lineage>
        <taxon>Eukaryota</taxon>
        <taxon>Metazoa</taxon>
        <taxon>Chordata</taxon>
        <taxon>Craniata</taxon>
        <taxon>Vertebrata</taxon>
        <taxon>Euteleostomi</taxon>
        <taxon>Mammalia</taxon>
        <taxon>Eutheria</taxon>
        <taxon>Laurasiatheria</taxon>
        <taxon>Artiodactyla</taxon>
        <taxon>Whippomorpha</taxon>
        <taxon>Cetacea</taxon>
        <taxon>Odontoceti</taxon>
        <taxon>Monodontidae</taxon>
        <taxon>Delphinapterus</taxon>
    </lineage>
</organism>
<dbReference type="Proteomes" id="UP000248483">
    <property type="component" value="Unplaced"/>
</dbReference>
<reference evidence="2" key="1">
    <citation type="submission" date="2025-08" db="UniProtKB">
        <authorList>
            <consortium name="RefSeq"/>
        </authorList>
    </citation>
    <scope>IDENTIFICATION</scope>
    <source>
        <tissue evidence="2">Blood</tissue>
    </source>
</reference>
<protein>
    <submittedName>
        <fullName evidence="2">Uncharacterized protein LOC111174081</fullName>
    </submittedName>
</protein>
<keyword evidence="1" id="KW-1185">Reference proteome</keyword>
<evidence type="ECO:0000313" key="1">
    <source>
        <dbReference type="Proteomes" id="UP000248483"/>
    </source>
</evidence>
<dbReference type="GeneID" id="111174081"/>
<dbReference type="KEGG" id="dle:111174081"/>
<sequence length="202" mass="22785">MQFTRRQLWPPADQAVCSVGTPCGLPSSISGAGWCLAGDARVLRGRGEHELGRGAQGGPREAAAWGRCTAHRFTQDWPQPRKPYLLLSYLITQPGILPSWTFQEFDPFNWIKTETDVSIFILMWEQLRKSATGRLTERGGDGKKVKSQSGHHQLLPVLCLFSFLPTTPRKNVACFPKSIRLFDKNTKDFYIMLFFISIKLSV</sequence>
<evidence type="ECO:0000313" key="2">
    <source>
        <dbReference type="RefSeq" id="XP_022428085.2"/>
    </source>
</evidence>
<dbReference type="InParanoid" id="A0A2Y9N1M0"/>
<gene>
    <name evidence="2" type="primary">LOC111174081</name>
</gene>
<name>A0A2Y9N1M0_DELLE</name>
<dbReference type="AlphaFoldDB" id="A0A2Y9N1M0"/>